<dbReference type="RefSeq" id="WP_200586326.1">
    <property type="nucleotide sequence ID" value="NZ_JAEHFY010000014.1"/>
</dbReference>
<evidence type="ECO:0000313" key="2">
    <source>
        <dbReference type="Proteomes" id="UP000660024"/>
    </source>
</evidence>
<protein>
    <submittedName>
        <fullName evidence="1">Uncharacterized protein</fullName>
    </submittedName>
</protein>
<dbReference type="EMBL" id="JAEHFY010000014">
    <property type="protein sequence ID" value="MBK0383522.1"/>
    <property type="molecule type" value="Genomic_DNA"/>
</dbReference>
<evidence type="ECO:0000313" key="1">
    <source>
        <dbReference type="EMBL" id="MBK0383522.1"/>
    </source>
</evidence>
<keyword evidence="2" id="KW-1185">Reference proteome</keyword>
<name>A0ABS1BKW4_9SPHI</name>
<reference evidence="1 2" key="1">
    <citation type="submission" date="2020-12" db="EMBL/GenBank/DDBJ databases">
        <title>Bacterial novel species Pedobacter sp. SD-b isolated from soil.</title>
        <authorList>
            <person name="Jung H.-Y."/>
        </authorList>
    </citation>
    <scope>NUCLEOTIDE SEQUENCE [LARGE SCALE GENOMIC DNA]</scope>
    <source>
        <strain evidence="1 2">SD-b</strain>
    </source>
</reference>
<gene>
    <name evidence="1" type="ORF">I5M32_11195</name>
</gene>
<sequence>MKTLKFIPYIAIPLLLFFTGKNLLKIREQNQIITGLQSEKYANQKAVLKEATIINKKINKEGIQTVTIKALSNILPVAEVLKNATFDSIAKANNIKPKQVIGYSSVNFVSKADFLQVKKERDSLKRQVLTYKNKWISIVYTPKKDTADTSGGFFNYKYTGELNGLQYWERYKILGLKLGRKSAYINTALIDSNATINSIRTFDIPYQKRKFSVSVQLRSIYNYNQQKFLFGPGLSFDFKENLNLLAYSYYNPAFSRWEYVFGINKNLITF</sequence>
<comment type="caution">
    <text evidence="1">The sequence shown here is derived from an EMBL/GenBank/DDBJ whole genome shotgun (WGS) entry which is preliminary data.</text>
</comment>
<organism evidence="1 2">
    <name type="scientific">Pedobacter segetis</name>
    <dbReference type="NCBI Taxonomy" id="2793069"/>
    <lineage>
        <taxon>Bacteria</taxon>
        <taxon>Pseudomonadati</taxon>
        <taxon>Bacteroidota</taxon>
        <taxon>Sphingobacteriia</taxon>
        <taxon>Sphingobacteriales</taxon>
        <taxon>Sphingobacteriaceae</taxon>
        <taxon>Pedobacter</taxon>
    </lineage>
</organism>
<accession>A0ABS1BKW4</accession>
<proteinExistence type="predicted"/>
<dbReference type="Proteomes" id="UP000660024">
    <property type="component" value="Unassembled WGS sequence"/>
</dbReference>